<evidence type="ECO:0000256" key="4">
    <source>
        <dbReference type="ARBA" id="ARBA00022884"/>
    </source>
</evidence>
<evidence type="ECO:0000313" key="11">
    <source>
        <dbReference type="Proteomes" id="UP000294813"/>
    </source>
</evidence>
<dbReference type="OrthoDB" id="9807233at2"/>
<evidence type="ECO:0000256" key="3">
    <source>
        <dbReference type="ARBA" id="ARBA00022814"/>
    </source>
</evidence>
<dbReference type="GO" id="GO:0003723">
    <property type="term" value="F:RNA binding"/>
    <property type="evidence" value="ECO:0007669"/>
    <property type="project" value="UniProtKB-UniRule"/>
</dbReference>
<dbReference type="RefSeq" id="WP_131919000.1">
    <property type="nucleotide sequence ID" value="NZ_JAOQNU010000009.1"/>
</dbReference>
<dbReference type="GO" id="GO:0003700">
    <property type="term" value="F:DNA-binding transcription factor activity"/>
    <property type="evidence" value="ECO:0007669"/>
    <property type="project" value="InterPro"/>
</dbReference>
<evidence type="ECO:0000256" key="1">
    <source>
        <dbReference type="ARBA" id="ARBA00022472"/>
    </source>
</evidence>
<proteinExistence type="inferred from homology"/>
<dbReference type="EMBL" id="SLXT01000009">
    <property type="protein sequence ID" value="TCP64532.1"/>
    <property type="molecule type" value="Genomic_DNA"/>
</dbReference>
<dbReference type="FunFam" id="3.30.1480.10:FF:000002">
    <property type="entry name" value="Transcription termination/antitermination protein NusA"/>
    <property type="match status" value="1"/>
</dbReference>
<dbReference type="SMART" id="SM00322">
    <property type="entry name" value="KH"/>
    <property type="match status" value="2"/>
</dbReference>
<dbReference type="InterPro" id="IPR030842">
    <property type="entry name" value="TF_NusA_bacterial"/>
</dbReference>
<feature type="region of interest" description="Disordered" evidence="8">
    <location>
        <begin position="387"/>
        <end position="413"/>
    </location>
</feature>
<dbReference type="SUPFAM" id="SSF50249">
    <property type="entry name" value="Nucleic acid-binding proteins"/>
    <property type="match status" value="1"/>
</dbReference>
<keyword evidence="1 7" id="KW-0806">Transcription termination</keyword>
<comment type="subunit">
    <text evidence="7">Monomer. Binds directly to the core enzyme of the DNA-dependent RNA polymerase and to nascent RNA.</text>
</comment>
<dbReference type="InterPro" id="IPR036555">
    <property type="entry name" value="NusA_N_sf"/>
</dbReference>
<evidence type="ECO:0000256" key="5">
    <source>
        <dbReference type="ARBA" id="ARBA00023015"/>
    </source>
</evidence>
<keyword evidence="2 7" id="KW-0963">Cytoplasm</keyword>
<dbReference type="CDD" id="cd04455">
    <property type="entry name" value="S1_NusA"/>
    <property type="match status" value="1"/>
</dbReference>
<evidence type="ECO:0000256" key="8">
    <source>
        <dbReference type="SAM" id="MobiDB-lite"/>
    </source>
</evidence>
<dbReference type="AlphaFoldDB" id="A0A4R2RKU3"/>
<protein>
    <recommendedName>
        <fullName evidence="7">Transcription termination/antitermination protein NusA</fullName>
    </recommendedName>
</protein>
<dbReference type="Pfam" id="PF08529">
    <property type="entry name" value="NusA_N"/>
    <property type="match status" value="1"/>
</dbReference>
<evidence type="ECO:0000313" key="10">
    <source>
        <dbReference type="EMBL" id="TCP64532.1"/>
    </source>
</evidence>
<dbReference type="PANTHER" id="PTHR22648:SF0">
    <property type="entry name" value="TRANSCRIPTION TERMINATION_ANTITERMINATION PROTEIN NUSA"/>
    <property type="match status" value="1"/>
</dbReference>
<comment type="function">
    <text evidence="7">Participates in both transcription termination and antitermination.</text>
</comment>
<dbReference type="CDD" id="cd22529">
    <property type="entry name" value="KH-II_NusA_rpt2"/>
    <property type="match status" value="1"/>
</dbReference>
<dbReference type="Gene3D" id="3.30.300.20">
    <property type="match status" value="2"/>
</dbReference>
<dbReference type="InterPro" id="IPR010213">
    <property type="entry name" value="TF_NusA"/>
</dbReference>
<dbReference type="InterPro" id="IPR003029">
    <property type="entry name" value="S1_domain"/>
</dbReference>
<keyword evidence="11" id="KW-1185">Reference proteome</keyword>
<dbReference type="Gene3D" id="2.40.50.140">
    <property type="entry name" value="Nucleic acid-binding proteins"/>
    <property type="match status" value="1"/>
</dbReference>
<dbReference type="FunFam" id="2.40.50.140:FF:000058">
    <property type="entry name" value="Transcription termination/antitermination protein NusA"/>
    <property type="match status" value="1"/>
</dbReference>
<organism evidence="10 11">
    <name type="scientific">Heliophilum fasciatum</name>
    <dbReference type="NCBI Taxonomy" id="35700"/>
    <lineage>
        <taxon>Bacteria</taxon>
        <taxon>Bacillati</taxon>
        <taxon>Bacillota</taxon>
        <taxon>Clostridia</taxon>
        <taxon>Eubacteriales</taxon>
        <taxon>Heliobacteriaceae</taxon>
        <taxon>Heliophilum</taxon>
    </lineage>
</organism>
<evidence type="ECO:0000256" key="7">
    <source>
        <dbReference type="HAMAP-Rule" id="MF_00945"/>
    </source>
</evidence>
<dbReference type="Pfam" id="PF26594">
    <property type="entry name" value="KH_NusA_2nd"/>
    <property type="match status" value="1"/>
</dbReference>
<keyword evidence="3 7" id="KW-0889">Transcription antitermination</keyword>
<evidence type="ECO:0000259" key="9">
    <source>
        <dbReference type="PROSITE" id="PS50126"/>
    </source>
</evidence>
<dbReference type="Proteomes" id="UP000294813">
    <property type="component" value="Unassembled WGS sequence"/>
</dbReference>
<keyword evidence="4 7" id="KW-0694">RNA-binding</keyword>
<dbReference type="InterPro" id="IPR012340">
    <property type="entry name" value="NA-bd_OB-fold"/>
</dbReference>
<dbReference type="InterPro" id="IPR015946">
    <property type="entry name" value="KH_dom-like_a/b"/>
</dbReference>
<feature type="compositionally biased region" description="Acidic residues" evidence="8">
    <location>
        <begin position="387"/>
        <end position="404"/>
    </location>
</feature>
<gene>
    <name evidence="7" type="primary">nusA</name>
    <name evidence="10" type="ORF">EDD73_10973</name>
</gene>
<name>A0A4R2RKU3_9FIRM</name>
<evidence type="ECO:0000256" key="2">
    <source>
        <dbReference type="ARBA" id="ARBA00022490"/>
    </source>
</evidence>
<comment type="caution">
    <text evidence="10">The sequence shown here is derived from an EMBL/GenBank/DDBJ whole genome shotgun (WGS) entry which is preliminary data.</text>
</comment>
<dbReference type="PANTHER" id="PTHR22648">
    <property type="entry name" value="TRANSCRIPTION TERMINATION FACTOR NUSA"/>
    <property type="match status" value="1"/>
</dbReference>
<dbReference type="FunFam" id="3.30.300.20:FF:000005">
    <property type="entry name" value="Transcription termination/antitermination protein NusA"/>
    <property type="match status" value="1"/>
</dbReference>
<dbReference type="NCBIfam" id="TIGR01953">
    <property type="entry name" value="NusA"/>
    <property type="match status" value="1"/>
</dbReference>
<comment type="subcellular location">
    <subcellularLocation>
        <location evidence="7">Cytoplasm</location>
    </subcellularLocation>
</comment>
<dbReference type="PROSITE" id="PS50084">
    <property type="entry name" value="KH_TYPE_1"/>
    <property type="match status" value="1"/>
</dbReference>
<dbReference type="InterPro" id="IPR058582">
    <property type="entry name" value="KH_NusA_2nd"/>
</dbReference>
<sequence>MNVDFLEALQDLERERGISKDILIEAIEAALISAYKKNFNQLQNVRVQIDRTTGEIKVYSRRTVVEEVLDPRMEISLQESRAIHPGYQVNDIIDTEVTPKTFGRIAAQTAKQVVVQRIREAERGMIFEEFSSKEGDIVSGTVQRIEAKNVFVDLGRVEALLSVAEQMAGEQYRHNDRIKAYIVEVKKTNKGPQVMISRTHPGLLKRLFEFEVPEIQNGTVELKAASREAGARSKIAVYSKDETVDPVGACVGPKGMRVQAVVSELRGEKIDIVKWSANPSVFVANALSPAKVTSVQIDEQEKVARVVVPDYQLSLAIGKEGQNARLAAKLTGWKIDIKSESQARNLPSDQFAANYEEHDEAYDDEYDDQYTDEEYDETYDEAYDDAEYDESEYDDFNEDDDTVENDVIATKRA</sequence>
<dbReference type="FunFam" id="3.30.300.20:FF:000002">
    <property type="entry name" value="Transcription termination/antitermination protein NusA"/>
    <property type="match status" value="1"/>
</dbReference>
<dbReference type="SMART" id="SM00316">
    <property type="entry name" value="S1"/>
    <property type="match status" value="1"/>
</dbReference>
<evidence type="ECO:0000256" key="6">
    <source>
        <dbReference type="ARBA" id="ARBA00023163"/>
    </source>
</evidence>
<dbReference type="Gene3D" id="3.30.1480.10">
    <property type="entry name" value="NusA, N-terminal domain"/>
    <property type="match status" value="1"/>
</dbReference>
<dbReference type="SUPFAM" id="SSF69705">
    <property type="entry name" value="Transcription factor NusA, N-terminal domain"/>
    <property type="match status" value="1"/>
</dbReference>
<dbReference type="GO" id="GO:0031564">
    <property type="term" value="P:transcription antitermination"/>
    <property type="evidence" value="ECO:0007669"/>
    <property type="project" value="UniProtKB-UniRule"/>
</dbReference>
<dbReference type="PROSITE" id="PS50126">
    <property type="entry name" value="S1"/>
    <property type="match status" value="1"/>
</dbReference>
<accession>A0A4R2RKU3</accession>
<dbReference type="HAMAP" id="MF_00945_B">
    <property type="entry name" value="NusA_B"/>
    <property type="match status" value="1"/>
</dbReference>
<dbReference type="InterPro" id="IPR025249">
    <property type="entry name" value="TF_NusA_KH_1st"/>
</dbReference>
<reference evidence="10 11" key="1">
    <citation type="submission" date="2019-03" db="EMBL/GenBank/DDBJ databases">
        <title>Genomic Encyclopedia of Type Strains, Phase IV (KMG-IV): sequencing the most valuable type-strain genomes for metagenomic binning, comparative biology and taxonomic classification.</title>
        <authorList>
            <person name="Goeker M."/>
        </authorList>
    </citation>
    <scope>NUCLEOTIDE SEQUENCE [LARGE SCALE GENOMIC DNA]</scope>
    <source>
        <strain evidence="10 11">DSM 11170</strain>
    </source>
</reference>
<dbReference type="CDD" id="cd02134">
    <property type="entry name" value="KH-II_NusA_rpt1"/>
    <property type="match status" value="1"/>
</dbReference>
<feature type="domain" description="S1 motif" evidence="9">
    <location>
        <begin position="135"/>
        <end position="199"/>
    </location>
</feature>
<dbReference type="GO" id="GO:0006353">
    <property type="term" value="P:DNA-templated transcription termination"/>
    <property type="evidence" value="ECO:0007669"/>
    <property type="project" value="UniProtKB-UniRule"/>
</dbReference>
<dbReference type="Pfam" id="PF00575">
    <property type="entry name" value="S1"/>
    <property type="match status" value="1"/>
</dbReference>
<comment type="similarity">
    <text evidence="7">Belongs to the NusA family.</text>
</comment>
<keyword evidence="5 7" id="KW-0805">Transcription regulation</keyword>
<dbReference type="InterPro" id="IPR013735">
    <property type="entry name" value="TF_NusA_N"/>
</dbReference>
<dbReference type="InterPro" id="IPR004087">
    <property type="entry name" value="KH_dom"/>
</dbReference>
<dbReference type="InterPro" id="IPR009019">
    <property type="entry name" value="KH_sf_prok-type"/>
</dbReference>
<dbReference type="Pfam" id="PF13184">
    <property type="entry name" value="KH_NusA_1st"/>
    <property type="match status" value="1"/>
</dbReference>
<keyword evidence="6 7" id="KW-0804">Transcription</keyword>
<dbReference type="GO" id="GO:0005829">
    <property type="term" value="C:cytosol"/>
    <property type="evidence" value="ECO:0007669"/>
    <property type="project" value="TreeGrafter"/>
</dbReference>
<dbReference type="SUPFAM" id="SSF54814">
    <property type="entry name" value="Prokaryotic type KH domain (KH-domain type II)"/>
    <property type="match status" value="2"/>
</dbReference>